<keyword evidence="3" id="KW-1185">Reference proteome</keyword>
<gene>
    <name evidence="2" type="ORF">FGF80_00765</name>
</gene>
<dbReference type="KEGG" id="npl:FGF80_00765"/>
<proteinExistence type="predicted"/>
<dbReference type="AlphaFoldDB" id="A0A4P9TL65"/>
<evidence type="ECO:0000313" key="2">
    <source>
        <dbReference type="EMBL" id="QCW04902.1"/>
    </source>
</evidence>
<accession>A0A4P9TL65</accession>
<feature type="region of interest" description="Disordered" evidence="1">
    <location>
        <begin position="1"/>
        <end position="25"/>
    </location>
</feature>
<dbReference type="Proteomes" id="UP000307562">
    <property type="component" value="Chromosome"/>
</dbReference>
<name>A0A4P9TL65_9EURY</name>
<feature type="compositionally biased region" description="Polar residues" evidence="1">
    <location>
        <begin position="8"/>
        <end position="19"/>
    </location>
</feature>
<evidence type="ECO:0000313" key="3">
    <source>
        <dbReference type="Proteomes" id="UP000307562"/>
    </source>
</evidence>
<organism evidence="2 3">
    <name type="scientific">Natrinema pallidum</name>
    <dbReference type="NCBI Taxonomy" id="69527"/>
    <lineage>
        <taxon>Archaea</taxon>
        <taxon>Methanobacteriati</taxon>
        <taxon>Methanobacteriota</taxon>
        <taxon>Stenosarchaea group</taxon>
        <taxon>Halobacteria</taxon>
        <taxon>Halobacteriales</taxon>
        <taxon>Natrialbaceae</taxon>
        <taxon>Natrinema</taxon>
    </lineage>
</organism>
<reference evidence="3" key="1">
    <citation type="submission" date="2019-05" db="EMBL/GenBank/DDBJ databases">
        <title>Complete Genome Sequence and Methylation Pattern of the Halophilic Archaeon Natrinema pallidum BOL6-1.</title>
        <authorList>
            <person name="DasSarma P."/>
            <person name="DasSarma B.P."/>
            <person name="DasSarma S.L."/>
            <person name="Martinez F.L."/>
            <person name="Guzman D."/>
            <person name="Roberts R.J."/>
            <person name="DasSarma S."/>
        </authorList>
    </citation>
    <scope>NUCLEOTIDE SEQUENCE [LARGE SCALE GENOMIC DNA]</scope>
    <source>
        <strain evidence="3">BOL6-1</strain>
    </source>
</reference>
<sequence length="170" mass="19149">MLPPASVGNVTVEESSGANGNIPDHEAYTSRYREVTKIDRVQCEIGGTDFPFGARERLDLGVFTDDLRMTITGGTQEFALADLAAAAEFKYVKNINYLRYRPDDDASKYRDIATDIERLGELPNEVYRRCVVFGNYDLLRRNADTAAEEGLREIAEQYDVDLQFVLPSPR</sequence>
<evidence type="ECO:0000256" key="1">
    <source>
        <dbReference type="SAM" id="MobiDB-lite"/>
    </source>
</evidence>
<dbReference type="EMBL" id="CP040637">
    <property type="protein sequence ID" value="QCW04902.1"/>
    <property type="molecule type" value="Genomic_DNA"/>
</dbReference>
<protein>
    <submittedName>
        <fullName evidence="2">Uncharacterized protein</fullName>
    </submittedName>
</protein>